<dbReference type="PANTHER" id="PTHR24345:SF89">
    <property type="entry name" value="SERINE_THREONINE-PROTEIN KINASE PLK4"/>
    <property type="match status" value="1"/>
</dbReference>
<dbReference type="FunFam" id="3.30.200.20:FF:000221">
    <property type="entry name" value="Putative serine/threonine-protein kinase PLK4"/>
    <property type="match status" value="1"/>
</dbReference>
<evidence type="ECO:0000313" key="23">
    <source>
        <dbReference type="Proteomes" id="UP000694553"/>
    </source>
</evidence>
<evidence type="ECO:0000256" key="15">
    <source>
        <dbReference type="ARBA" id="ARBA00047802"/>
    </source>
</evidence>
<reference evidence="23" key="1">
    <citation type="submission" date="2019-10" db="EMBL/GenBank/DDBJ databases">
        <title>Corvus moneduloides (New Caledonian crow) genome, bCorMon1, primary haplotype.</title>
        <authorList>
            <person name="Rutz C."/>
            <person name="Fungtammasan C."/>
            <person name="Mountcastle J."/>
            <person name="Formenti G."/>
            <person name="Chow W."/>
            <person name="Howe K."/>
            <person name="Steele M.P."/>
            <person name="Fernandes J."/>
            <person name="Gilbert M.T.P."/>
            <person name="Fedrigo O."/>
            <person name="Jarvis E.D."/>
            <person name="Gemmell N."/>
        </authorList>
    </citation>
    <scope>NUCLEOTIDE SEQUENCE [LARGE SCALE GENOMIC DNA]</scope>
</reference>
<dbReference type="SUPFAM" id="SSF56112">
    <property type="entry name" value="Protein kinase-like (PK-like)"/>
    <property type="match status" value="1"/>
</dbReference>
<sequence length="874" mass="97453">MATCIGERIEDFKVGNLLGKGSFAGVYRAVSLKTGLEVAIKMIDKKAMHKVGMVQRVQNEVKIHCQLKHPSILELYNYFEDSNYVYLILEMCHNGEMSRYIKNRKKPFSEDEARHFLHQIITGMLYLHSHGILHRDLTLSNILLTNNMNVKIADFGLATQLKMPHEKHYTMCGTPNYISPEIATRSPHGLESDVWSLGCMFYTLLIGKPPFDTDTVRNTLNKVVLADYEMPAFLSREAQDLIHRLLRKNPADRLSLSSVLDHPFMSRGSSARSRDLGTSEDSMDSGNATISTTFTGSSSISTSGCLKEKKKLLVGQPLPNKITFFPTNKNSSNNSSGDRSDSFQQWGIQGKEIGVSGRGRTMQPSEERPHSRYLRRAHSSDRSGTSHSQTQGISNITDRCHSLEVLSKPKVGTRENTEYFSPANKQKSQAETMQQWLGSMQKNGVLLINLTGKSNARGGFRYHLDVQQDAPRNAWNTLKDIRNHDASGGCPHSLNQRNPNKCIPGVLCKNEKIQPSPTCGLWSTPEQNQTWGQEHSAHQKPTLRSVVSPLTAHRLKPIRQKTKNAVVSILDTGEVCMEFLKEHRSQELVKEVLRISCDGNVIAVYHPNEGRGFLLDDRPPAPPEGTCTYSFDNLPEKYWKKYQYAAKFVQLVRTKTPKVTFYTRHAKCMLMENSPPADVEICFYDGAKIHKTAGITRVIEKSGKSFTLKGESEAGLEKEIQAYMDHANEGHRICLALESAVLEEEKRSGSVPFFPIIVGRKPGNTESPQAVGPPPLDKTNYSKEVVALDRNKAASSTPVQTPNCAPLTSGAVWVQFNDGSQLVAQAGVSSITYTSPDGQTTRYGEDDKLPEYIKEKLHCLSSILVMFTSPAGPH</sequence>
<evidence type="ECO:0000259" key="21">
    <source>
        <dbReference type="PROSITE" id="PS51985"/>
    </source>
</evidence>
<keyword evidence="5" id="KW-0723">Serine/threonine-protein kinase</keyword>
<reference evidence="22" key="3">
    <citation type="submission" date="2025-09" db="UniProtKB">
        <authorList>
            <consortium name="Ensembl"/>
        </authorList>
    </citation>
    <scope>IDENTIFICATION</scope>
</reference>
<dbReference type="GO" id="GO:0005524">
    <property type="term" value="F:ATP binding"/>
    <property type="evidence" value="ECO:0007669"/>
    <property type="project" value="UniProtKB-UniRule"/>
</dbReference>
<feature type="domain" description="Cryptic POLO box 1 (CPB1)" evidence="20">
    <location>
        <begin position="542"/>
        <end position="655"/>
    </location>
</feature>
<evidence type="ECO:0000256" key="8">
    <source>
        <dbReference type="ARBA" id="ARBA00022777"/>
    </source>
</evidence>
<dbReference type="PROSITE" id="PS50078">
    <property type="entry name" value="POLO_BOX"/>
    <property type="match status" value="1"/>
</dbReference>
<keyword evidence="11" id="KW-0206">Cytoskeleton</keyword>
<dbReference type="PROSITE" id="PS51985">
    <property type="entry name" value="CPB2"/>
    <property type="match status" value="1"/>
</dbReference>
<dbReference type="PANTHER" id="PTHR24345">
    <property type="entry name" value="SERINE/THREONINE-PROTEIN KINASE PLK"/>
    <property type="match status" value="1"/>
</dbReference>
<keyword evidence="9" id="KW-0067">ATP-binding</keyword>
<dbReference type="FunFam" id="1.10.510.10:FF:000576">
    <property type="entry name" value="Serine/threonine-protein kinase PLK4"/>
    <property type="match status" value="1"/>
</dbReference>
<dbReference type="InterPro" id="IPR033698">
    <property type="entry name" value="POLO_box_Plk4_2"/>
</dbReference>
<evidence type="ECO:0000256" key="1">
    <source>
        <dbReference type="ARBA" id="ARBA00004114"/>
    </source>
</evidence>
<keyword evidence="4" id="KW-0963">Cytoplasm</keyword>
<evidence type="ECO:0000256" key="10">
    <source>
        <dbReference type="ARBA" id="ARBA00022843"/>
    </source>
</evidence>
<evidence type="ECO:0000256" key="12">
    <source>
        <dbReference type="ARBA" id="ARBA00030332"/>
    </source>
</evidence>
<dbReference type="FunFam" id="3.30.1120.120:FF:000001">
    <property type="entry name" value="serine/threonine-protein kinase PLK4 isoform X2"/>
    <property type="match status" value="1"/>
</dbReference>
<accession>A0A8C3GTP5</accession>
<dbReference type="InterPro" id="IPR047108">
    <property type="entry name" value="Plk4-like_POLO_box_2_sf"/>
</dbReference>
<dbReference type="InterPro" id="IPR011009">
    <property type="entry name" value="Kinase-like_dom_sf"/>
</dbReference>
<feature type="domain" description="Protein kinase" evidence="18">
    <location>
        <begin position="12"/>
        <end position="265"/>
    </location>
</feature>
<evidence type="ECO:0000256" key="17">
    <source>
        <dbReference type="SAM" id="MobiDB-lite"/>
    </source>
</evidence>
<evidence type="ECO:0000256" key="2">
    <source>
        <dbReference type="ARBA" id="ARBA00012424"/>
    </source>
</evidence>
<evidence type="ECO:0000256" key="14">
    <source>
        <dbReference type="ARBA" id="ARBA00030924"/>
    </source>
</evidence>
<evidence type="ECO:0000313" key="22">
    <source>
        <dbReference type="Ensembl" id="ENSCMUP00000003876.2"/>
    </source>
</evidence>
<evidence type="ECO:0000256" key="13">
    <source>
        <dbReference type="ARBA" id="ARBA00030429"/>
    </source>
</evidence>
<dbReference type="FunFam" id="3.30.1120.130:FF:000001">
    <property type="entry name" value="serine/threonine-protein kinase PLK4 isoform X1"/>
    <property type="match status" value="1"/>
</dbReference>
<proteinExistence type="predicted"/>
<keyword evidence="8" id="KW-0418">Kinase</keyword>
<dbReference type="CDD" id="cd13116">
    <property type="entry name" value="POLO_box_Plk4_3"/>
    <property type="match status" value="1"/>
</dbReference>
<evidence type="ECO:0000256" key="5">
    <source>
        <dbReference type="ARBA" id="ARBA00022527"/>
    </source>
</evidence>
<feature type="domain" description="Cryptic POLO box 2 (CPB2)" evidence="21">
    <location>
        <begin position="656"/>
        <end position="768"/>
    </location>
</feature>
<dbReference type="GO" id="GO:0005814">
    <property type="term" value="C:centriole"/>
    <property type="evidence" value="ECO:0007669"/>
    <property type="project" value="UniProtKB-SubCell"/>
</dbReference>
<evidence type="ECO:0000256" key="4">
    <source>
        <dbReference type="ARBA" id="ARBA00022490"/>
    </source>
</evidence>
<dbReference type="InterPro" id="IPR000719">
    <property type="entry name" value="Prot_kinase_dom"/>
</dbReference>
<dbReference type="Gene3D" id="2.40.50.930">
    <property type="match status" value="1"/>
</dbReference>
<dbReference type="PROSITE" id="PS00107">
    <property type="entry name" value="PROTEIN_KINASE_ATP"/>
    <property type="match status" value="1"/>
</dbReference>
<name>A0A8C3GTP5_CORMO</name>
<dbReference type="InterPro" id="IPR008266">
    <property type="entry name" value="Tyr_kinase_AS"/>
</dbReference>
<dbReference type="Pfam" id="PF18409">
    <property type="entry name" value="Plk4_PB2"/>
    <property type="match status" value="1"/>
</dbReference>
<dbReference type="InterPro" id="IPR033699">
    <property type="entry name" value="POLO_box_Plk4_1"/>
</dbReference>
<dbReference type="InterPro" id="IPR000959">
    <property type="entry name" value="POLO_box_dom"/>
</dbReference>
<dbReference type="Gene3D" id="3.30.200.20">
    <property type="entry name" value="Phosphorylase Kinase, domain 1"/>
    <property type="match status" value="1"/>
</dbReference>
<dbReference type="PROSITE" id="PS50011">
    <property type="entry name" value="PROTEIN_KINASE_DOM"/>
    <property type="match status" value="1"/>
</dbReference>
<dbReference type="Gene3D" id="3.30.1120.130">
    <property type="match status" value="1"/>
</dbReference>
<dbReference type="InterPro" id="IPR033696">
    <property type="entry name" value="POLO_box_Plk4_C"/>
</dbReference>
<dbReference type="CDD" id="cd13115">
    <property type="entry name" value="POLO_box_Plk4_2"/>
    <property type="match status" value="1"/>
</dbReference>
<evidence type="ECO:0000256" key="3">
    <source>
        <dbReference type="ARBA" id="ARBA00020245"/>
    </source>
</evidence>
<feature type="region of interest" description="Disordered" evidence="17">
    <location>
        <begin position="319"/>
        <end position="401"/>
    </location>
</feature>
<dbReference type="InterPro" id="IPR046437">
    <property type="entry name" value="Ser_Thr-PK_POLO_box_1_sf"/>
</dbReference>
<dbReference type="PROSITE" id="PS51984">
    <property type="entry name" value="CPB1"/>
    <property type="match status" value="1"/>
</dbReference>
<dbReference type="Proteomes" id="UP000694553">
    <property type="component" value="Unassembled WGS sequence"/>
</dbReference>
<feature type="compositionally biased region" description="Polar residues" evidence="17">
    <location>
        <begin position="382"/>
        <end position="397"/>
    </location>
</feature>
<dbReference type="AlphaFoldDB" id="A0A8C3GTP5"/>
<evidence type="ECO:0000256" key="16">
    <source>
        <dbReference type="ARBA" id="ARBA00048347"/>
    </source>
</evidence>
<feature type="region of interest" description="Disordered" evidence="17">
    <location>
        <begin position="266"/>
        <end position="288"/>
    </location>
</feature>
<dbReference type="InterPro" id="IPR017441">
    <property type="entry name" value="Protein_kinase_ATP_BS"/>
</dbReference>
<dbReference type="Ensembl" id="ENSCMUT00000004195.2">
    <property type="protein sequence ID" value="ENSCMUP00000003876.2"/>
    <property type="gene ID" value="ENSCMUG00000002627.2"/>
</dbReference>
<comment type="subcellular location">
    <subcellularLocation>
        <location evidence="1">Cytoplasm</location>
        <location evidence="1">Cytoskeleton</location>
        <location evidence="1">Microtubule organizing center</location>
        <location evidence="1">Centrosome</location>
        <location evidence="1">Centriole</location>
    </subcellularLocation>
</comment>
<dbReference type="EC" id="2.7.11.21" evidence="2"/>
<accession>A0A8U7P334</accession>
<dbReference type="GO" id="GO:0005634">
    <property type="term" value="C:nucleus"/>
    <property type="evidence" value="ECO:0007669"/>
    <property type="project" value="TreeGrafter"/>
</dbReference>
<organism evidence="22 23">
    <name type="scientific">Corvus moneduloides</name>
    <name type="common">New Caledonian crow</name>
    <dbReference type="NCBI Taxonomy" id="1196302"/>
    <lineage>
        <taxon>Eukaryota</taxon>
        <taxon>Metazoa</taxon>
        <taxon>Chordata</taxon>
        <taxon>Craniata</taxon>
        <taxon>Vertebrata</taxon>
        <taxon>Euteleostomi</taxon>
        <taxon>Archelosauria</taxon>
        <taxon>Archosauria</taxon>
        <taxon>Dinosauria</taxon>
        <taxon>Saurischia</taxon>
        <taxon>Theropoda</taxon>
        <taxon>Coelurosauria</taxon>
        <taxon>Aves</taxon>
        <taxon>Neognathae</taxon>
        <taxon>Neoaves</taxon>
        <taxon>Telluraves</taxon>
        <taxon>Australaves</taxon>
        <taxon>Passeriformes</taxon>
        <taxon>Corvoidea</taxon>
        <taxon>Corvidae</taxon>
        <taxon>Corvus</taxon>
    </lineage>
</organism>
<evidence type="ECO:0000259" key="18">
    <source>
        <dbReference type="PROSITE" id="PS50011"/>
    </source>
</evidence>
<comment type="catalytic activity">
    <reaction evidence="15">
        <text>L-threonyl-[protein] + ATP = O-phospho-L-threonyl-[protein] + ADP + H(+)</text>
        <dbReference type="Rhea" id="RHEA:46608"/>
        <dbReference type="Rhea" id="RHEA-COMP:11060"/>
        <dbReference type="Rhea" id="RHEA-COMP:11605"/>
        <dbReference type="ChEBI" id="CHEBI:15378"/>
        <dbReference type="ChEBI" id="CHEBI:30013"/>
        <dbReference type="ChEBI" id="CHEBI:30616"/>
        <dbReference type="ChEBI" id="CHEBI:61977"/>
        <dbReference type="ChEBI" id="CHEBI:456216"/>
        <dbReference type="EC" id="2.7.11.21"/>
    </reaction>
</comment>
<dbReference type="CDD" id="cd14186">
    <property type="entry name" value="STKc_PLK4"/>
    <property type="match status" value="1"/>
</dbReference>
<evidence type="ECO:0000256" key="7">
    <source>
        <dbReference type="ARBA" id="ARBA00022741"/>
    </source>
</evidence>
<keyword evidence="6" id="KW-0808">Transferase</keyword>
<dbReference type="FunFam" id="2.40.50.930:FF:000001">
    <property type="entry name" value="Serine/threonine-protein kinase PLK4"/>
    <property type="match status" value="1"/>
</dbReference>
<protein>
    <recommendedName>
        <fullName evidence="3">Serine/threonine-protein kinase PLK4</fullName>
        <ecNumber evidence="2">2.7.11.21</ecNumber>
    </recommendedName>
    <alternativeName>
        <fullName evidence="12">Polo-like kinase 4</fullName>
    </alternativeName>
    <alternativeName>
        <fullName evidence="13 14">Serine/threonine-protein kinase SAK</fullName>
    </alternativeName>
</protein>
<evidence type="ECO:0000256" key="9">
    <source>
        <dbReference type="ARBA" id="ARBA00022840"/>
    </source>
</evidence>
<dbReference type="Gene3D" id="3.30.1120.120">
    <property type="match status" value="1"/>
</dbReference>
<dbReference type="Pfam" id="PF00069">
    <property type="entry name" value="Pkinase"/>
    <property type="match status" value="1"/>
</dbReference>
<gene>
    <name evidence="22" type="primary">PLK4</name>
</gene>
<keyword evidence="7" id="KW-0547">Nucleotide-binding</keyword>
<comment type="catalytic activity">
    <reaction evidence="16">
        <text>L-seryl-[protein] + ATP = O-phospho-L-seryl-[protein] + ADP + H(+)</text>
        <dbReference type="Rhea" id="RHEA:17989"/>
        <dbReference type="Rhea" id="RHEA-COMP:9863"/>
        <dbReference type="Rhea" id="RHEA-COMP:11604"/>
        <dbReference type="ChEBI" id="CHEBI:15378"/>
        <dbReference type="ChEBI" id="CHEBI:29999"/>
        <dbReference type="ChEBI" id="CHEBI:30616"/>
        <dbReference type="ChEBI" id="CHEBI:83421"/>
        <dbReference type="ChEBI" id="CHEBI:456216"/>
        <dbReference type="EC" id="2.7.11.21"/>
    </reaction>
</comment>
<dbReference type="GO" id="GO:0004674">
    <property type="term" value="F:protein serine/threonine kinase activity"/>
    <property type="evidence" value="ECO:0007669"/>
    <property type="project" value="UniProtKB-KW"/>
</dbReference>
<evidence type="ECO:0000259" key="20">
    <source>
        <dbReference type="PROSITE" id="PS51984"/>
    </source>
</evidence>
<reference evidence="22" key="2">
    <citation type="submission" date="2025-08" db="UniProtKB">
        <authorList>
            <consortium name="Ensembl"/>
        </authorList>
    </citation>
    <scope>IDENTIFICATION</scope>
</reference>
<dbReference type="Gene3D" id="1.10.510.10">
    <property type="entry name" value="Transferase(Phosphotransferase) domain 1"/>
    <property type="match status" value="1"/>
</dbReference>
<dbReference type="CDD" id="cd13114">
    <property type="entry name" value="POLO_box_Plk4_1"/>
    <property type="match status" value="1"/>
</dbReference>
<keyword evidence="23" id="KW-1185">Reference proteome</keyword>
<feature type="domain" description="POLO box" evidence="19">
    <location>
        <begin position="781"/>
        <end position="869"/>
    </location>
</feature>
<dbReference type="SUPFAM" id="SSF82615">
    <property type="entry name" value="Polo-box domain"/>
    <property type="match status" value="1"/>
</dbReference>
<keyword evidence="10" id="KW-0832">Ubl conjugation</keyword>
<evidence type="ECO:0000256" key="6">
    <source>
        <dbReference type="ARBA" id="ARBA00022679"/>
    </source>
</evidence>
<dbReference type="PROSITE" id="PS00109">
    <property type="entry name" value="PROTEIN_KINASE_TYR"/>
    <property type="match status" value="1"/>
</dbReference>
<evidence type="ECO:0000259" key="19">
    <source>
        <dbReference type="PROSITE" id="PS50078"/>
    </source>
</evidence>
<evidence type="ECO:0000256" key="11">
    <source>
        <dbReference type="ARBA" id="ARBA00023212"/>
    </source>
</evidence>
<dbReference type="Pfam" id="PF18190">
    <property type="entry name" value="Plk4_PB1"/>
    <property type="match status" value="1"/>
</dbReference>